<dbReference type="PROSITE" id="PS50880">
    <property type="entry name" value="TOPRIM"/>
    <property type="match status" value="1"/>
</dbReference>
<evidence type="ECO:0000256" key="1">
    <source>
        <dbReference type="ARBA" id="ARBA00022478"/>
    </source>
</evidence>
<comment type="catalytic activity">
    <reaction evidence="12">
        <text>ssDNA + n NTP = ssDNA/pppN(pN)n-1 hybrid + (n-1) diphosphate.</text>
        <dbReference type="EC" id="2.7.7.101"/>
    </reaction>
</comment>
<dbReference type="Gene3D" id="3.90.980.10">
    <property type="entry name" value="DNA primase, catalytic core, N-terminal domain"/>
    <property type="match status" value="1"/>
</dbReference>
<evidence type="ECO:0000256" key="6">
    <source>
        <dbReference type="ARBA" id="ARBA00022723"/>
    </source>
</evidence>
<dbReference type="GO" id="GO:0003899">
    <property type="term" value="F:DNA-directed RNA polymerase activity"/>
    <property type="evidence" value="ECO:0007669"/>
    <property type="project" value="UniProtKB-UniRule"/>
</dbReference>
<evidence type="ECO:0000256" key="2">
    <source>
        <dbReference type="ARBA" id="ARBA00022515"/>
    </source>
</evidence>
<dbReference type="GO" id="GO:0006269">
    <property type="term" value="P:DNA replication, synthesis of primer"/>
    <property type="evidence" value="ECO:0007669"/>
    <property type="project" value="UniProtKB-UniRule"/>
</dbReference>
<evidence type="ECO:0000256" key="12">
    <source>
        <dbReference type="HAMAP-Rule" id="MF_00974"/>
    </source>
</evidence>
<dbReference type="Proteomes" id="UP000183047">
    <property type="component" value="Unassembled WGS sequence"/>
</dbReference>
<dbReference type="InterPro" id="IPR006171">
    <property type="entry name" value="TOPRIM_dom"/>
</dbReference>
<dbReference type="SMART" id="SM00400">
    <property type="entry name" value="ZnF_CHCC"/>
    <property type="match status" value="1"/>
</dbReference>
<dbReference type="FunFam" id="3.90.980.10:FF:000001">
    <property type="entry name" value="DNA primase"/>
    <property type="match status" value="1"/>
</dbReference>
<keyword evidence="5 12" id="KW-0235">DNA replication</keyword>
<dbReference type="GO" id="GO:0003677">
    <property type="term" value="F:DNA binding"/>
    <property type="evidence" value="ECO:0007669"/>
    <property type="project" value="UniProtKB-KW"/>
</dbReference>
<dbReference type="Pfam" id="PF13155">
    <property type="entry name" value="Toprim_2"/>
    <property type="match status" value="1"/>
</dbReference>
<keyword evidence="9" id="KW-0460">Magnesium</keyword>
<dbReference type="Pfam" id="PF01807">
    <property type="entry name" value="Zn_ribbon_DnaG"/>
    <property type="match status" value="1"/>
</dbReference>
<feature type="domain" description="Toprim" evidence="15">
    <location>
        <begin position="255"/>
        <end position="336"/>
    </location>
</feature>
<evidence type="ECO:0000256" key="13">
    <source>
        <dbReference type="PIRNR" id="PIRNR002811"/>
    </source>
</evidence>
<dbReference type="InterPro" id="IPR006295">
    <property type="entry name" value="DNA_primase_DnaG"/>
</dbReference>
<dbReference type="STRING" id="185008.bhn_I0805"/>
<evidence type="ECO:0000256" key="11">
    <source>
        <dbReference type="ARBA" id="ARBA00023163"/>
    </source>
</evidence>
<dbReference type="InterPro" id="IPR002694">
    <property type="entry name" value="Znf_CHC2"/>
</dbReference>
<keyword evidence="6 12" id="KW-0479">Metal-binding</keyword>
<keyword evidence="3 12" id="KW-0808">Transferase</keyword>
<dbReference type="GO" id="GO:1990077">
    <property type="term" value="C:primosome complex"/>
    <property type="evidence" value="ECO:0007669"/>
    <property type="project" value="UniProtKB-KW"/>
</dbReference>
<comment type="similarity">
    <text evidence="12 13">Belongs to the DnaG primase family.</text>
</comment>
<reference evidence="17" key="1">
    <citation type="submission" date="2016-10" db="EMBL/GenBank/DDBJ databases">
        <authorList>
            <person name="Varghese N."/>
            <person name="Submissions S."/>
        </authorList>
    </citation>
    <scope>NUCLEOTIDE SEQUENCE [LARGE SCALE GENOMIC DNA]</scope>
    <source>
        <strain evidence="17">XBD2006</strain>
    </source>
</reference>
<sequence>MRYSDEIIEEVRSRSDIVDVIGQYVHLQKKGANYFGLCPFHNEKSGSFSVSPHKQMYYCFGCGAGGNVITFLMKYDNLTFQEAIKQLAERAGVKLPDEDNSPAAKAMRDKRQILLDINKEAAKYYYYQLRGKSGQKGMEYFKGRQLTDETMQHFGLGYANISSNDLVKHLKSLGYNDSQIIDAGLASHDERMGTHDKFWNRVMFPIQDASQKVIGFGGRVMGDGKPKYLNSPETLIFDKSRNLFGLNYAKNARAGYMIICEGYMDVIAMHQAGFNMAVASLGTAFTTGQAMILKRYTDEVILSYDSDEAGTKAALRGIGILREAGLKGKVLDLRPHKDPDEFIKNEGKEAFEERIRNAENTFFFEVRVMQSKHDMSDPESKTEFHRALAKKLCEFEEALERENYIEAVAAKYNIAVDDLRRLVAHYASQGGLVRPSEKPKSGIQKKILPEDGARKNQRLLLTWLTDEPAIFPKVKKWIDPNDFTDELYRNVANELFEGMENGNFSPAAILDRFTDEEQHSKVAEMFNTNLVEIETKDQRKKAFRDIIYGVKSAGYERQKRELKPDDPEFLTKTIQGKKNLEKLANADISPDD</sequence>
<keyword evidence="17" id="KW-1185">Reference proteome</keyword>
<evidence type="ECO:0000313" key="17">
    <source>
        <dbReference type="Proteomes" id="UP000183047"/>
    </source>
</evidence>
<dbReference type="GO" id="GO:0005737">
    <property type="term" value="C:cytoplasm"/>
    <property type="evidence" value="ECO:0007669"/>
    <property type="project" value="TreeGrafter"/>
</dbReference>
<dbReference type="Gene3D" id="3.40.1360.10">
    <property type="match status" value="1"/>
</dbReference>
<dbReference type="InterPro" id="IPR016136">
    <property type="entry name" value="DNA_helicase_N/primase_C"/>
</dbReference>
<dbReference type="SUPFAM" id="SSF57783">
    <property type="entry name" value="Zinc beta-ribbon"/>
    <property type="match status" value="1"/>
</dbReference>
<proteinExistence type="inferred from homology"/>
<evidence type="ECO:0000256" key="7">
    <source>
        <dbReference type="ARBA" id="ARBA00022771"/>
    </source>
</evidence>
<dbReference type="RefSeq" id="WP_074461081.1">
    <property type="nucleotide sequence ID" value="NZ_FMUR01000003.1"/>
</dbReference>
<dbReference type="CDD" id="cd03364">
    <property type="entry name" value="TOPRIM_DnaG_primases"/>
    <property type="match status" value="1"/>
</dbReference>
<keyword evidence="2 12" id="KW-0639">Primosome</keyword>
<dbReference type="Gene3D" id="3.90.580.10">
    <property type="entry name" value="Zinc finger, CHC2-type domain"/>
    <property type="match status" value="1"/>
</dbReference>
<dbReference type="InterPro" id="IPR034151">
    <property type="entry name" value="TOPRIM_DnaG_bac"/>
</dbReference>
<protein>
    <recommendedName>
        <fullName evidence="12 13">DNA primase</fullName>
        <ecNumber evidence="12">2.7.7.101</ecNumber>
    </recommendedName>
</protein>
<comment type="domain">
    <text evidence="12">Contains an N-terminal zinc-binding domain, a central core domain that contains the primase activity, and a C-terminal DnaB-binding domain.</text>
</comment>
<comment type="function">
    <text evidence="12 13">RNA polymerase that catalyzes the synthesis of short RNA molecules used as primers for DNA polymerase during DNA replication.</text>
</comment>
<keyword evidence="1 12" id="KW-0240">DNA-directed RNA polymerase</keyword>
<gene>
    <name evidence="12" type="primary">dnaG</name>
    <name evidence="16" type="ORF">SAMN02910451_00253</name>
</gene>
<dbReference type="Pfam" id="PF08275">
    <property type="entry name" value="DNAG_N"/>
    <property type="match status" value="1"/>
</dbReference>
<keyword evidence="11 12" id="KW-0804">Transcription</keyword>
<dbReference type="PIRSF" id="PIRSF002811">
    <property type="entry name" value="DnaG"/>
    <property type="match status" value="1"/>
</dbReference>
<comment type="subunit">
    <text evidence="12">Monomer. Interacts with DnaB.</text>
</comment>
<dbReference type="FunFam" id="3.90.580.10:FF:000001">
    <property type="entry name" value="DNA primase"/>
    <property type="match status" value="1"/>
</dbReference>
<evidence type="ECO:0000313" key="16">
    <source>
        <dbReference type="EMBL" id="SCX77357.1"/>
    </source>
</evidence>
<keyword evidence="7 12" id="KW-0863">Zinc-finger</keyword>
<dbReference type="FunFam" id="3.40.1360.10:FF:000002">
    <property type="entry name" value="DNA primase"/>
    <property type="match status" value="1"/>
</dbReference>
<keyword evidence="10 12" id="KW-0238">DNA-binding</keyword>
<evidence type="ECO:0000256" key="8">
    <source>
        <dbReference type="ARBA" id="ARBA00022833"/>
    </source>
</evidence>
<dbReference type="InterPro" id="IPR050219">
    <property type="entry name" value="DnaG_primase"/>
</dbReference>
<dbReference type="OrthoDB" id="9803773at2"/>
<organism evidence="16 17">
    <name type="scientific">Butyrivibrio hungatei</name>
    <dbReference type="NCBI Taxonomy" id="185008"/>
    <lineage>
        <taxon>Bacteria</taxon>
        <taxon>Bacillati</taxon>
        <taxon>Bacillota</taxon>
        <taxon>Clostridia</taxon>
        <taxon>Lachnospirales</taxon>
        <taxon>Lachnospiraceae</taxon>
        <taxon>Butyrivibrio</taxon>
    </lineage>
</organism>
<dbReference type="HAMAP" id="MF_00974">
    <property type="entry name" value="DNA_primase_DnaG"/>
    <property type="match status" value="1"/>
</dbReference>
<evidence type="ECO:0000256" key="9">
    <source>
        <dbReference type="ARBA" id="ARBA00022842"/>
    </source>
</evidence>
<dbReference type="GO" id="GO:0000428">
    <property type="term" value="C:DNA-directed RNA polymerase complex"/>
    <property type="evidence" value="ECO:0007669"/>
    <property type="project" value="UniProtKB-KW"/>
</dbReference>
<dbReference type="AlphaFoldDB" id="A0A1G5AHK7"/>
<comment type="cofactor">
    <cofactor evidence="12 13 14">
        <name>Zn(2+)</name>
        <dbReference type="ChEBI" id="CHEBI:29105"/>
    </cofactor>
    <text evidence="12 13 14">Binds 1 zinc ion per monomer.</text>
</comment>
<dbReference type="EC" id="2.7.7.101" evidence="12"/>
<accession>A0A1G5AHK7</accession>
<evidence type="ECO:0000256" key="3">
    <source>
        <dbReference type="ARBA" id="ARBA00022679"/>
    </source>
</evidence>
<evidence type="ECO:0000256" key="14">
    <source>
        <dbReference type="PIRSR" id="PIRSR002811-1"/>
    </source>
</evidence>
<dbReference type="Gene3D" id="1.10.860.10">
    <property type="entry name" value="DNAb Helicase, Chain A"/>
    <property type="match status" value="1"/>
</dbReference>
<dbReference type="EMBL" id="FMUR01000003">
    <property type="protein sequence ID" value="SCX77357.1"/>
    <property type="molecule type" value="Genomic_DNA"/>
</dbReference>
<dbReference type="InterPro" id="IPR036977">
    <property type="entry name" value="DNA_primase_Znf_CHC2"/>
</dbReference>
<evidence type="ECO:0000259" key="15">
    <source>
        <dbReference type="PROSITE" id="PS50880"/>
    </source>
</evidence>
<dbReference type="InterPro" id="IPR013264">
    <property type="entry name" value="DNAG_N"/>
</dbReference>
<keyword evidence="8 12" id="KW-0862">Zinc</keyword>
<keyword evidence="4 12" id="KW-0548">Nucleotidyltransferase</keyword>
<dbReference type="PANTHER" id="PTHR30313:SF2">
    <property type="entry name" value="DNA PRIMASE"/>
    <property type="match status" value="1"/>
</dbReference>
<dbReference type="SMART" id="SM00493">
    <property type="entry name" value="TOPRIM"/>
    <property type="match status" value="1"/>
</dbReference>
<dbReference type="PANTHER" id="PTHR30313">
    <property type="entry name" value="DNA PRIMASE"/>
    <property type="match status" value="1"/>
</dbReference>
<evidence type="ECO:0000256" key="5">
    <source>
        <dbReference type="ARBA" id="ARBA00022705"/>
    </source>
</evidence>
<dbReference type="SUPFAM" id="SSF56731">
    <property type="entry name" value="DNA primase core"/>
    <property type="match status" value="1"/>
</dbReference>
<dbReference type="InterPro" id="IPR037068">
    <property type="entry name" value="DNA_primase_core_N_sf"/>
</dbReference>
<dbReference type="NCBIfam" id="TIGR01391">
    <property type="entry name" value="dnaG"/>
    <property type="match status" value="1"/>
</dbReference>
<name>A0A1G5AHK7_9FIRM</name>
<feature type="zinc finger region" description="CHC2-type" evidence="12 14">
    <location>
        <begin position="38"/>
        <end position="62"/>
    </location>
</feature>
<evidence type="ECO:0000256" key="10">
    <source>
        <dbReference type="ARBA" id="ARBA00023125"/>
    </source>
</evidence>
<evidence type="ECO:0000256" key="4">
    <source>
        <dbReference type="ARBA" id="ARBA00022695"/>
    </source>
</evidence>
<dbReference type="GO" id="GO:0008270">
    <property type="term" value="F:zinc ion binding"/>
    <property type="evidence" value="ECO:0007669"/>
    <property type="project" value="UniProtKB-UniRule"/>
</dbReference>
<dbReference type="InterPro" id="IPR030846">
    <property type="entry name" value="DnaG_bac"/>
</dbReference>